<dbReference type="Proteomes" id="UP000242205">
    <property type="component" value="Chromosome"/>
</dbReference>
<dbReference type="OrthoDB" id="7066409at2"/>
<proteinExistence type="predicted"/>
<protein>
    <submittedName>
        <fullName evidence="1">Uncharacterized protein</fullName>
    </submittedName>
</protein>
<reference evidence="1 2" key="1">
    <citation type="submission" date="2018-01" db="EMBL/GenBank/DDBJ databases">
        <authorList>
            <person name="Fu G.-Y."/>
        </authorList>
    </citation>
    <scope>NUCLEOTIDE SEQUENCE [LARGE SCALE GENOMIC DNA]</scope>
    <source>
        <strain evidence="1 2">SY39</strain>
    </source>
</reference>
<dbReference type="KEGG" id="atw:C0099_10945"/>
<keyword evidence="2" id="KW-1185">Reference proteome</keyword>
<organism evidence="1 2">
    <name type="scientific">Pseudazoarcus pumilus</name>
    <dbReference type="NCBI Taxonomy" id="2067960"/>
    <lineage>
        <taxon>Bacteria</taxon>
        <taxon>Pseudomonadati</taxon>
        <taxon>Pseudomonadota</taxon>
        <taxon>Betaproteobacteria</taxon>
        <taxon>Rhodocyclales</taxon>
        <taxon>Zoogloeaceae</taxon>
        <taxon>Pseudazoarcus</taxon>
    </lineage>
</organism>
<evidence type="ECO:0000313" key="1">
    <source>
        <dbReference type="EMBL" id="AUN95397.1"/>
    </source>
</evidence>
<evidence type="ECO:0000313" key="2">
    <source>
        <dbReference type="Proteomes" id="UP000242205"/>
    </source>
</evidence>
<accession>A0A2I6S835</accession>
<sequence length="74" mass="7682">MSNALIALRRIFAPPPLMVGTVTAVNGAECVIELDDGGIHTARGDATVNDRVWFRPGGVIEGAAPAPTVTVIEI</sequence>
<dbReference type="RefSeq" id="WP_102247446.1">
    <property type="nucleotide sequence ID" value="NZ_CP025682.1"/>
</dbReference>
<name>A0A2I6S835_9RHOO</name>
<dbReference type="AlphaFoldDB" id="A0A2I6S835"/>
<gene>
    <name evidence="1" type="ORF">C0099_10945</name>
</gene>
<dbReference type="EMBL" id="CP025682">
    <property type="protein sequence ID" value="AUN95397.1"/>
    <property type="molecule type" value="Genomic_DNA"/>
</dbReference>